<accession>A0ABD5FZN8</accession>
<evidence type="ECO:0000313" key="2">
    <source>
        <dbReference type="EMBL" id="MDT6977709.1"/>
    </source>
</evidence>
<dbReference type="Pfam" id="PF06114">
    <property type="entry name" value="Peptidase_M78"/>
    <property type="match status" value="1"/>
</dbReference>
<evidence type="ECO:0000313" key="3">
    <source>
        <dbReference type="Proteomes" id="UP001258434"/>
    </source>
</evidence>
<name>A0ABD5FZN8_BACFG</name>
<dbReference type="EMBL" id="JAVFHL010000001">
    <property type="protein sequence ID" value="MDT6977709.1"/>
    <property type="molecule type" value="Genomic_DNA"/>
</dbReference>
<organism evidence="2 3">
    <name type="scientific">Bacteroides fragilis</name>
    <dbReference type="NCBI Taxonomy" id="817"/>
    <lineage>
        <taxon>Bacteria</taxon>
        <taxon>Pseudomonadati</taxon>
        <taxon>Bacteroidota</taxon>
        <taxon>Bacteroidia</taxon>
        <taxon>Bacteroidales</taxon>
        <taxon>Bacteroidaceae</taxon>
        <taxon>Bacteroides</taxon>
    </lineage>
</organism>
<dbReference type="Proteomes" id="UP001258434">
    <property type="component" value="Unassembled WGS sequence"/>
</dbReference>
<protein>
    <recommendedName>
        <fullName evidence="1">IrrE N-terminal-like domain-containing protein</fullName>
    </recommendedName>
</protein>
<dbReference type="InterPro" id="IPR010359">
    <property type="entry name" value="IrrE_HExxH"/>
</dbReference>
<gene>
    <name evidence="2" type="ORF">BFGS077_003014</name>
</gene>
<reference evidence="2 3" key="2">
    <citation type="submission" date="2023-08" db="EMBL/GenBank/DDBJ databases">
        <authorList>
            <person name="Du M."/>
            <person name="Liu C."/>
            <person name="Liu S.-J."/>
        </authorList>
    </citation>
    <scope>NUCLEOTIDE SEQUENCE [LARGE SCALE GENOMIC DNA]</scope>
    <source>
        <strain evidence="2 3">GS077</strain>
    </source>
</reference>
<comment type="caution">
    <text evidence="2">The sequence shown here is derived from an EMBL/GenBank/DDBJ whole genome shotgun (WGS) entry which is preliminary data.</text>
</comment>
<dbReference type="PANTHER" id="PTHR43236:SF1">
    <property type="entry name" value="BLL7220 PROTEIN"/>
    <property type="match status" value="1"/>
</dbReference>
<feature type="domain" description="IrrE N-terminal-like" evidence="1">
    <location>
        <begin position="36"/>
        <end position="161"/>
    </location>
</feature>
<dbReference type="InterPro" id="IPR052345">
    <property type="entry name" value="Rad_response_metalloprotease"/>
</dbReference>
<dbReference type="PANTHER" id="PTHR43236">
    <property type="entry name" value="ANTITOXIN HIGA1"/>
    <property type="match status" value="1"/>
</dbReference>
<sequence length="356" mass="41203">MKPNKFIIEKQVSEFRMDNGLSVTEPITLKSLLLKLNILTVFRPLSDNFSGMCLKDNSEHRFMLINSNQPRGRQHFTIAHELYHLYIEKKPTPHKCNPGCASKDPIEQCADMFASSLLMPEGGICQLIPEMELKTKNISMATVLKLEHYFSVSRSALLYRLQNIGLITESTRSKLAEIKVKYSAKCFGYDTALYEPANEGMEANYFSILPDIFPEYEYLILDVVYNEISQNSGTKDFIDKYLHFFHKLKKEVFSPKRESMKEFFLLQRTLGKGESACMIYCRDNRDVLGSSNLKDIKEYCSKNNITYLTTLDFLYYAYCRKKMTEQECKEFMQEVNNAGSKLPIIDITQYTCTVQI</sequence>
<dbReference type="Gene3D" id="1.10.10.2910">
    <property type="match status" value="1"/>
</dbReference>
<reference evidence="3" key="1">
    <citation type="submission" date="2023-07" db="EMBL/GenBank/DDBJ databases">
        <title>A gut symbiont ubiquitin homologue binds and inactivates peptidyl-prolyl isomerase to mediate the interbacterial arms race in the human gut.</title>
        <authorList>
            <person name="Jiang K."/>
            <person name="Li W."/>
            <person name="Tong M."/>
            <person name="Xu J."/>
            <person name="Chen Z."/>
            <person name="Yang Y."/>
            <person name="Zang Y."/>
            <person name="Jiao X."/>
            <person name="Liu C."/>
            <person name="Lim B."/>
            <person name="Jiang X."/>
            <person name="Wang J."/>
            <person name="Wu D."/>
            <person name="Wang M."/>
            <person name="Liu S.-J."/>
            <person name="Shao F."/>
            <person name="Gao X."/>
        </authorList>
    </citation>
    <scope>NUCLEOTIDE SEQUENCE [LARGE SCALE GENOMIC DNA]</scope>
    <source>
        <strain evidence="3">GS077</strain>
    </source>
</reference>
<dbReference type="AlphaFoldDB" id="A0ABD5FZN8"/>
<proteinExistence type="predicted"/>
<evidence type="ECO:0000259" key="1">
    <source>
        <dbReference type="Pfam" id="PF06114"/>
    </source>
</evidence>